<reference evidence="2" key="1">
    <citation type="submission" date="2023-10" db="EMBL/GenBank/DDBJ databases">
        <title>Genome assemblies of two species of porcelain crab, Petrolisthes cinctipes and Petrolisthes manimaculis (Anomura: Porcellanidae).</title>
        <authorList>
            <person name="Angst P."/>
        </authorList>
    </citation>
    <scope>NUCLEOTIDE SEQUENCE</scope>
    <source>
        <strain evidence="2">PB745_01</strain>
        <tissue evidence="2">Gill</tissue>
    </source>
</reference>
<feature type="transmembrane region" description="Helical" evidence="1">
    <location>
        <begin position="128"/>
        <end position="146"/>
    </location>
</feature>
<organism evidence="2 3">
    <name type="scientific">Petrolisthes cinctipes</name>
    <name type="common">Flat porcelain crab</name>
    <dbReference type="NCBI Taxonomy" id="88211"/>
    <lineage>
        <taxon>Eukaryota</taxon>
        <taxon>Metazoa</taxon>
        <taxon>Ecdysozoa</taxon>
        <taxon>Arthropoda</taxon>
        <taxon>Crustacea</taxon>
        <taxon>Multicrustacea</taxon>
        <taxon>Malacostraca</taxon>
        <taxon>Eumalacostraca</taxon>
        <taxon>Eucarida</taxon>
        <taxon>Decapoda</taxon>
        <taxon>Pleocyemata</taxon>
        <taxon>Anomura</taxon>
        <taxon>Galatheoidea</taxon>
        <taxon>Porcellanidae</taxon>
        <taxon>Petrolisthes</taxon>
    </lineage>
</organism>
<feature type="transmembrane region" description="Helical" evidence="1">
    <location>
        <begin position="152"/>
        <end position="171"/>
    </location>
</feature>
<dbReference type="Proteomes" id="UP001286313">
    <property type="component" value="Unassembled WGS sequence"/>
</dbReference>
<dbReference type="AlphaFoldDB" id="A0AAE1ENY1"/>
<name>A0AAE1ENY1_PETCI</name>
<protein>
    <submittedName>
        <fullName evidence="2">Uncharacterized protein</fullName>
    </submittedName>
</protein>
<evidence type="ECO:0000256" key="1">
    <source>
        <dbReference type="SAM" id="Phobius"/>
    </source>
</evidence>
<gene>
    <name evidence="2" type="ORF">Pcinc_035221</name>
</gene>
<keyword evidence="1" id="KW-0472">Membrane</keyword>
<evidence type="ECO:0000313" key="3">
    <source>
        <dbReference type="Proteomes" id="UP001286313"/>
    </source>
</evidence>
<accession>A0AAE1ENY1</accession>
<comment type="caution">
    <text evidence="2">The sequence shown here is derived from an EMBL/GenBank/DDBJ whole genome shotgun (WGS) entry which is preliminary data.</text>
</comment>
<keyword evidence="1" id="KW-1133">Transmembrane helix</keyword>
<sequence length="172" mass="18588">MIPLLPSQPIYLYPTPASGVGMGVGEALLATDFNTDLATILGFVSIPRSPPHRESHHHEPANLIAIATSTTTAPAPHMIMEVFDHLFSEDEKAENPLVHSLRQRLHHVTQTVYDTTATSNSNPAVRVLLVYLVPGVVLTTLLLTVLGVGPGVVGFLALVIPVYIFYSLTNFN</sequence>
<proteinExistence type="predicted"/>
<keyword evidence="1" id="KW-0812">Transmembrane</keyword>
<dbReference type="EMBL" id="JAWQEG010005262">
    <property type="protein sequence ID" value="KAK3858598.1"/>
    <property type="molecule type" value="Genomic_DNA"/>
</dbReference>
<keyword evidence="3" id="KW-1185">Reference proteome</keyword>
<evidence type="ECO:0000313" key="2">
    <source>
        <dbReference type="EMBL" id="KAK3858598.1"/>
    </source>
</evidence>